<proteinExistence type="predicted"/>
<dbReference type="HOGENOM" id="CLU_090088_0_0_1"/>
<reference evidence="2 3" key="1">
    <citation type="journal article" date="2012" name="Eukaryot. Cell">
        <title>Draft genome sequence of CBS 2479, the standard type strain of Trichosporon asahii.</title>
        <authorList>
            <person name="Yang R.Y."/>
            <person name="Li H.T."/>
            <person name="Zhu H."/>
            <person name="Zhou G.P."/>
            <person name="Wang M."/>
            <person name="Wang L."/>
        </authorList>
    </citation>
    <scope>NUCLEOTIDE SEQUENCE [LARGE SCALE GENOMIC DNA]</scope>
    <source>
        <strain evidence="3">ATCC 90039 / CBS 2479 / JCM 2466 / KCTC 7840 / NCYC 2677 / UAMH 7654</strain>
    </source>
</reference>
<dbReference type="GeneID" id="25988100"/>
<protein>
    <recommendedName>
        <fullName evidence="4">BTB domain-containing protein</fullName>
    </recommendedName>
</protein>
<organism evidence="2 3">
    <name type="scientific">Trichosporon asahii var. asahii (strain ATCC 90039 / CBS 2479 / JCM 2466 / KCTC 7840 / NBRC 103889/ NCYC 2677 / UAMH 7654)</name>
    <name type="common">Yeast</name>
    <dbReference type="NCBI Taxonomy" id="1186058"/>
    <lineage>
        <taxon>Eukaryota</taxon>
        <taxon>Fungi</taxon>
        <taxon>Dikarya</taxon>
        <taxon>Basidiomycota</taxon>
        <taxon>Agaricomycotina</taxon>
        <taxon>Tremellomycetes</taxon>
        <taxon>Trichosporonales</taxon>
        <taxon>Trichosporonaceae</taxon>
        <taxon>Trichosporon</taxon>
    </lineage>
</organism>
<feature type="region of interest" description="Disordered" evidence="1">
    <location>
        <begin position="1"/>
        <end position="21"/>
    </location>
</feature>
<dbReference type="EMBL" id="ALBS01000027">
    <property type="protein sequence ID" value="EJT52376.1"/>
    <property type="molecule type" value="Genomic_DNA"/>
</dbReference>
<feature type="compositionally biased region" description="Basic and acidic residues" evidence="1">
    <location>
        <begin position="240"/>
        <end position="250"/>
    </location>
</feature>
<feature type="compositionally biased region" description="Basic and acidic residues" evidence="1">
    <location>
        <begin position="1"/>
        <end position="10"/>
    </location>
</feature>
<dbReference type="VEuPathDB" id="FungiDB:A1Q1_04587"/>
<evidence type="ECO:0008006" key="4">
    <source>
        <dbReference type="Google" id="ProtNLM"/>
    </source>
</evidence>
<dbReference type="RefSeq" id="XP_014183495.1">
    <property type="nucleotide sequence ID" value="XM_014328020.1"/>
</dbReference>
<gene>
    <name evidence="2" type="ORF">A1Q1_04587</name>
</gene>
<dbReference type="Proteomes" id="UP000002748">
    <property type="component" value="Unassembled WGS sequence"/>
</dbReference>
<sequence>MPRPLSRDSTDSSQGEVQDDPFWNQGDFTLISSDGWRLRAPSFLLFYASAVLRDAQSCTTSKSPKEIHFTDLELERRDVLNIFLYLLVFPTRTFQIDHDLDLCLSLIGFLQKYDCPQVIEIFRLSLTRILVEEEDWSAVEIFALGAVLDDPILCSTAVFYEERARRERPDSEHFSVRDIPIAALEHIPQEYLRGLADAVPECEGKRCDCPHDQDSSRAVDFEANVVELQQKMKLAREKRRRPDNESDSQLRRKKKKRV</sequence>
<evidence type="ECO:0000256" key="1">
    <source>
        <dbReference type="SAM" id="MobiDB-lite"/>
    </source>
</evidence>
<dbReference type="OrthoDB" id="2574774at2759"/>
<evidence type="ECO:0000313" key="3">
    <source>
        <dbReference type="Proteomes" id="UP000002748"/>
    </source>
</evidence>
<evidence type="ECO:0000313" key="2">
    <source>
        <dbReference type="EMBL" id="EJT52376.1"/>
    </source>
</evidence>
<comment type="caution">
    <text evidence="2">The sequence shown here is derived from an EMBL/GenBank/DDBJ whole genome shotgun (WGS) entry which is preliminary data.</text>
</comment>
<feature type="region of interest" description="Disordered" evidence="1">
    <location>
        <begin position="232"/>
        <end position="258"/>
    </location>
</feature>
<dbReference type="KEGG" id="tasa:A1Q1_04587"/>
<name>J5TRK9_TRIAS</name>
<dbReference type="AlphaFoldDB" id="J5TRK9"/>
<accession>J5TRK9</accession>